<dbReference type="OrthoDB" id="369216at2"/>
<protein>
    <submittedName>
        <fullName evidence="2">Tetratricopeptide repeat protein</fullName>
    </submittedName>
</protein>
<dbReference type="AlphaFoldDB" id="A0A437GY88"/>
<dbReference type="Pfam" id="PF14559">
    <property type="entry name" value="TPR_19"/>
    <property type="match status" value="1"/>
</dbReference>
<feature type="domain" description="GSCFA" evidence="1">
    <location>
        <begin position="51"/>
        <end position="305"/>
    </location>
</feature>
<reference evidence="2 3" key="1">
    <citation type="submission" date="2018-12" db="EMBL/GenBank/DDBJ databases">
        <title>Croceicoccus ponticola sp. nov., a lipolytic bacterium isolated from seawater.</title>
        <authorList>
            <person name="Yoon J.-H."/>
        </authorList>
    </citation>
    <scope>NUCLEOTIDE SEQUENCE [LARGE SCALE GENOMIC DNA]</scope>
    <source>
        <strain evidence="2 3">GM-16</strain>
    </source>
</reference>
<evidence type="ECO:0000313" key="2">
    <source>
        <dbReference type="EMBL" id="RVQ67633.1"/>
    </source>
</evidence>
<gene>
    <name evidence="2" type="ORF">EKN06_06720</name>
</gene>
<dbReference type="Proteomes" id="UP000283003">
    <property type="component" value="Unassembled WGS sequence"/>
</dbReference>
<proteinExistence type="predicted"/>
<dbReference type="RefSeq" id="WP_127612141.1">
    <property type="nucleotide sequence ID" value="NZ_RXOL01000002.1"/>
</dbReference>
<dbReference type="EMBL" id="RXOL01000002">
    <property type="protein sequence ID" value="RVQ67633.1"/>
    <property type="molecule type" value="Genomic_DNA"/>
</dbReference>
<evidence type="ECO:0000313" key="3">
    <source>
        <dbReference type="Proteomes" id="UP000283003"/>
    </source>
</evidence>
<organism evidence="2 3">
    <name type="scientific">Croceicoccus ponticola</name>
    <dbReference type="NCBI Taxonomy" id="2217664"/>
    <lineage>
        <taxon>Bacteria</taxon>
        <taxon>Pseudomonadati</taxon>
        <taxon>Pseudomonadota</taxon>
        <taxon>Alphaproteobacteria</taxon>
        <taxon>Sphingomonadales</taxon>
        <taxon>Erythrobacteraceae</taxon>
        <taxon>Croceicoccus</taxon>
    </lineage>
</organism>
<dbReference type="Gene3D" id="1.25.40.10">
    <property type="entry name" value="Tetratricopeptide repeat domain"/>
    <property type="match status" value="1"/>
</dbReference>
<keyword evidence="3" id="KW-1185">Reference proteome</keyword>
<dbReference type="InterPro" id="IPR011990">
    <property type="entry name" value="TPR-like_helical_dom_sf"/>
</dbReference>
<name>A0A437GY88_9SPHN</name>
<dbReference type="InterPro" id="IPR014982">
    <property type="entry name" value="GSCFA"/>
</dbReference>
<dbReference type="Pfam" id="PF08885">
    <property type="entry name" value="GSCFA"/>
    <property type="match status" value="1"/>
</dbReference>
<dbReference type="SUPFAM" id="SSF48452">
    <property type="entry name" value="TPR-like"/>
    <property type="match status" value="1"/>
</dbReference>
<comment type="caution">
    <text evidence="2">The sequence shown here is derived from an EMBL/GenBank/DDBJ whole genome shotgun (WGS) entry which is preliminary data.</text>
</comment>
<sequence length="615" mass="68480">MNDRISAKAAFAQARANRFGRMLGRGDDNRLEPECWPRVSPSFRFSRDQTFFAMGSCFAQDIARRLSLDGYDVLGAEQAGQSQRNRYTPAAIWQELQWVARILDRDDTVRDADIDPLLLQIRPDHFVDLWEKTEHASGATLETAREARRALYAHFRGAFVADVAIVTLGLIEAWWDEVSRSHVEFDPAWIRLPDRERFGFARLSFADCKHFTDLSVTLLTERGRRVLLTTSPNALARTFTADDVIVANAQSKAVLRAVAGEVSAEHDAVDYFPSYEIATLTRRPEVWDDDLLHVNSAFIARIMQHVMGAYVPDESEGGRDGARSADELMRMANLVQGQQYDAASRIYDANADAAIRSANPAIQNAAIRVLKRQARMADAAAHALQFASLDRDHAAMQADWIFDAASILATHPQHDALAEDLFTWLREQGASRPEILLAAMIRVHRERDEDDLKAFVALVERLAPDCPALTVRTASHLQSWGELARGLKLCRRQRETAPQDTTLLRRLARLQLASGAIEDAITTLDTLAMLEPGDGWTRLTLARTMAKVGRNTEALSHLAVLDTHEPDHAEALLLAARLHWKMGERGQARANARRAVGTGDDDGSLTARLGTILAS</sequence>
<evidence type="ECO:0000259" key="1">
    <source>
        <dbReference type="Pfam" id="PF08885"/>
    </source>
</evidence>
<accession>A0A437GY88</accession>